<dbReference type="OrthoDB" id="5391607at2"/>
<reference evidence="1 2" key="1">
    <citation type="submission" date="2007-10" db="EMBL/GenBank/DDBJ databases">
        <title>Complete sequence of Desulfococcus oleovorans Hxd3.</title>
        <authorList>
            <consortium name="US DOE Joint Genome Institute"/>
            <person name="Copeland A."/>
            <person name="Lucas S."/>
            <person name="Lapidus A."/>
            <person name="Barry K."/>
            <person name="Glavina del Rio T."/>
            <person name="Dalin E."/>
            <person name="Tice H."/>
            <person name="Pitluck S."/>
            <person name="Kiss H."/>
            <person name="Brettin T."/>
            <person name="Bruce D."/>
            <person name="Detter J.C."/>
            <person name="Han C."/>
            <person name="Schmutz J."/>
            <person name="Larimer F."/>
            <person name="Land M."/>
            <person name="Hauser L."/>
            <person name="Kyrpides N."/>
            <person name="Kim E."/>
            <person name="Wawrik B."/>
            <person name="Richardson P."/>
        </authorList>
    </citation>
    <scope>NUCLEOTIDE SEQUENCE [LARGE SCALE GENOMIC DNA]</scope>
    <source>
        <strain evidence="2">DSM 6200 / JCM 39069 / Hxd3</strain>
    </source>
</reference>
<name>A8ZVP2_DESOH</name>
<protein>
    <recommendedName>
        <fullName evidence="3">Biopolymer transporter Tol</fullName>
    </recommendedName>
</protein>
<sequence length="556" mass="60954">MRKSAVRVIPFLLIVVMIAVAVIPASAGPRFTEKAIPLGIHKSDEQVFAGSVQLSDDRQHITYVSKNHDGKVRVWIDGITGVAYEGTSTPRFVPGTGKVAYIAADNGNMFTIINGEKGPKNARADSLTFSPDGSRFGYRAQNNDGKVLAVVDGKPGPLFVNVLPDPGILFSPDSRHAIYIGVNEAGSQVLVKNHEPLRAFDEIKEVAFSPDSRHLAYAGRSGQDWSVIHNDTENDPYDNINGVLFSSDSSHLAYMAEKGRRVVVVKDGKEQFSGESAGIPFFSPDGTRFGFLMKKGKGWHLMMDEKKGPLIARPDKVVFSEDSRHFAYSALIGTTWAVIKDTEIVDKGLQRIRFLTFLPDSPDLLYIAVPQAGKEYMMVNGQKYSSFDSIGLPVFPPGQDAIAHVAQDGKDMFFVMGEKKEGPYRTIGIPRTQADGSVAMTSQFPFFSPDGARVAYPAIDHDNRIFMVVDGKSHEYYEAITEPVFSPDSGHVAYTAQKNGKWLVVVDGIEGEKRFDGILKGSRIVFDSPSSFSVLSLNLPGPSFYKLAVTIEKDKK</sequence>
<dbReference type="eggNOG" id="COG0823">
    <property type="taxonomic scope" value="Bacteria"/>
</dbReference>
<dbReference type="Gene3D" id="2.120.10.30">
    <property type="entry name" value="TolB, C-terminal domain"/>
    <property type="match status" value="2"/>
</dbReference>
<dbReference type="InterPro" id="IPR011042">
    <property type="entry name" value="6-blade_b-propeller_TolB-like"/>
</dbReference>
<gene>
    <name evidence="1" type="ordered locus">Dole_2425</name>
</gene>
<dbReference type="SUPFAM" id="SSF82171">
    <property type="entry name" value="DPP6 N-terminal domain-like"/>
    <property type="match status" value="1"/>
</dbReference>
<dbReference type="EMBL" id="CP000859">
    <property type="protein sequence ID" value="ABW68229.1"/>
    <property type="molecule type" value="Genomic_DNA"/>
</dbReference>
<dbReference type="Proteomes" id="UP000008561">
    <property type="component" value="Chromosome"/>
</dbReference>
<keyword evidence="2" id="KW-1185">Reference proteome</keyword>
<dbReference type="KEGG" id="dol:Dole_2425"/>
<organism evidence="1 2">
    <name type="scientific">Desulfosudis oleivorans (strain DSM 6200 / JCM 39069 / Hxd3)</name>
    <name type="common">Desulfococcus oleovorans</name>
    <dbReference type="NCBI Taxonomy" id="96561"/>
    <lineage>
        <taxon>Bacteria</taxon>
        <taxon>Pseudomonadati</taxon>
        <taxon>Thermodesulfobacteriota</taxon>
        <taxon>Desulfobacteria</taxon>
        <taxon>Desulfobacterales</taxon>
        <taxon>Desulfosudaceae</taxon>
        <taxon>Desulfosudis</taxon>
    </lineage>
</organism>
<dbReference type="HOGENOM" id="CLU_489779_0_0_7"/>
<dbReference type="STRING" id="96561.Dole_2425"/>
<evidence type="ECO:0008006" key="3">
    <source>
        <dbReference type="Google" id="ProtNLM"/>
    </source>
</evidence>
<evidence type="ECO:0000313" key="2">
    <source>
        <dbReference type="Proteomes" id="UP000008561"/>
    </source>
</evidence>
<dbReference type="RefSeq" id="WP_012175841.1">
    <property type="nucleotide sequence ID" value="NC_009943.1"/>
</dbReference>
<evidence type="ECO:0000313" key="1">
    <source>
        <dbReference type="EMBL" id="ABW68229.1"/>
    </source>
</evidence>
<dbReference type="AlphaFoldDB" id="A8ZVP2"/>
<accession>A8ZVP2</accession>
<proteinExistence type="predicted"/>